<keyword evidence="9" id="KW-1185">Reference proteome</keyword>
<feature type="transmembrane region" description="Helical" evidence="6">
    <location>
        <begin position="830"/>
        <end position="851"/>
    </location>
</feature>
<feature type="transmembrane region" description="Helical" evidence="6">
    <location>
        <begin position="209"/>
        <end position="228"/>
    </location>
</feature>
<feature type="transmembrane region" description="Helical" evidence="6">
    <location>
        <begin position="705"/>
        <end position="724"/>
    </location>
</feature>
<dbReference type="EMBL" id="VCGU01000008">
    <property type="protein sequence ID" value="TRY72140.1"/>
    <property type="molecule type" value="Genomic_DNA"/>
</dbReference>
<evidence type="ECO:0000256" key="3">
    <source>
        <dbReference type="ARBA" id="ARBA00022692"/>
    </source>
</evidence>
<dbReference type="InterPro" id="IPR024041">
    <property type="entry name" value="NH4_transpt_AmtB-like_dom"/>
</dbReference>
<protein>
    <recommendedName>
        <fullName evidence="7">Ammonium transporter AmtB-like domain-containing protein</fullName>
    </recommendedName>
</protein>
<keyword evidence="3 6" id="KW-0812">Transmembrane</keyword>
<dbReference type="PRINTS" id="PR00342">
    <property type="entry name" value="RHESUSRHD"/>
</dbReference>
<evidence type="ECO:0000259" key="7">
    <source>
        <dbReference type="Pfam" id="PF00909"/>
    </source>
</evidence>
<feature type="transmembrane region" description="Helical" evidence="6">
    <location>
        <begin position="279"/>
        <end position="299"/>
    </location>
</feature>
<feature type="transmembrane region" description="Helical" evidence="6">
    <location>
        <begin position="736"/>
        <end position="755"/>
    </location>
</feature>
<dbReference type="OMA" id="HEYIEYP"/>
<dbReference type="SUPFAM" id="SSF111352">
    <property type="entry name" value="Ammonium transporter"/>
    <property type="match status" value="2"/>
</dbReference>
<comment type="caution">
    <text evidence="8">The sequence shown here is derived from an EMBL/GenBank/DDBJ whole genome shotgun (WGS) entry which is preliminary data.</text>
</comment>
<feature type="transmembrane region" description="Helical" evidence="6">
    <location>
        <begin position="675"/>
        <end position="693"/>
    </location>
</feature>
<feature type="transmembrane region" description="Helical" evidence="6">
    <location>
        <begin position="311"/>
        <end position="328"/>
    </location>
</feature>
<evidence type="ECO:0000256" key="5">
    <source>
        <dbReference type="ARBA" id="ARBA00023136"/>
    </source>
</evidence>
<feature type="transmembrane region" description="Helical" evidence="6">
    <location>
        <begin position="179"/>
        <end position="197"/>
    </location>
</feature>
<feature type="domain" description="Ammonium transporter AmtB-like" evidence="7">
    <location>
        <begin position="549"/>
        <end position="602"/>
    </location>
</feature>
<feature type="transmembrane region" description="Helical" evidence="6">
    <location>
        <begin position="649"/>
        <end position="668"/>
    </location>
</feature>
<accession>A0A553P3C1</accession>
<feature type="transmembrane region" description="Helical" evidence="6">
    <location>
        <begin position="428"/>
        <end position="452"/>
    </location>
</feature>
<evidence type="ECO:0000256" key="6">
    <source>
        <dbReference type="SAM" id="Phobius"/>
    </source>
</evidence>
<feature type="domain" description="Ammonium transporter AmtB-like" evidence="7">
    <location>
        <begin position="152"/>
        <end position="452"/>
    </location>
</feature>
<feature type="transmembrane region" description="Helical" evidence="6">
    <location>
        <begin position="87"/>
        <end position="108"/>
    </location>
</feature>
<dbReference type="InterPro" id="IPR002229">
    <property type="entry name" value="RhesusRHD"/>
</dbReference>
<organism evidence="8 9">
    <name type="scientific">Tigriopus californicus</name>
    <name type="common">Marine copepod</name>
    <dbReference type="NCBI Taxonomy" id="6832"/>
    <lineage>
        <taxon>Eukaryota</taxon>
        <taxon>Metazoa</taxon>
        <taxon>Ecdysozoa</taxon>
        <taxon>Arthropoda</taxon>
        <taxon>Crustacea</taxon>
        <taxon>Multicrustacea</taxon>
        <taxon>Hexanauplia</taxon>
        <taxon>Copepoda</taxon>
        <taxon>Harpacticoida</taxon>
        <taxon>Harpacticidae</taxon>
        <taxon>Tigriopus</taxon>
    </lineage>
</organism>
<dbReference type="InterPro" id="IPR029020">
    <property type="entry name" value="Ammonium/urea_transptr"/>
</dbReference>
<comment type="similarity">
    <text evidence="2">Belongs to the ammonium transporter (TC 2.A.49) family. Rh subfamily.</text>
</comment>
<feature type="transmembrane region" description="Helical" evidence="6">
    <location>
        <begin position="240"/>
        <end position="259"/>
    </location>
</feature>
<reference evidence="8 9" key="1">
    <citation type="journal article" date="2018" name="Nat. Ecol. Evol.">
        <title>Genomic signatures of mitonuclear coevolution across populations of Tigriopus californicus.</title>
        <authorList>
            <person name="Barreto F.S."/>
            <person name="Watson E.T."/>
            <person name="Lima T.G."/>
            <person name="Willett C.S."/>
            <person name="Edmands S."/>
            <person name="Li W."/>
            <person name="Burton R.S."/>
        </authorList>
    </citation>
    <scope>NUCLEOTIDE SEQUENCE [LARGE SCALE GENOMIC DNA]</scope>
    <source>
        <strain evidence="8 9">San Diego</strain>
    </source>
</reference>
<dbReference type="PANTHER" id="PTHR11730:SF60">
    <property type="entry name" value="RH50, ISOFORM D"/>
    <property type="match status" value="1"/>
</dbReference>
<feature type="domain" description="Ammonium transporter AmtB-like" evidence="7">
    <location>
        <begin position="648"/>
        <end position="948"/>
    </location>
</feature>
<feature type="transmembrane region" description="Helical" evidence="6">
    <location>
        <begin position="12"/>
        <end position="32"/>
    </location>
</feature>
<proteinExistence type="inferred from homology"/>
<feature type="transmembrane region" description="Helical" evidence="6">
    <location>
        <begin position="924"/>
        <end position="949"/>
    </location>
</feature>
<feature type="transmembrane region" description="Helical" evidence="6">
    <location>
        <begin position="56"/>
        <end position="75"/>
    </location>
</feature>
<keyword evidence="4 6" id="KW-1133">Transmembrane helix</keyword>
<dbReference type="PANTHER" id="PTHR11730">
    <property type="entry name" value="AMMONIUM TRANSPORTER"/>
    <property type="match status" value="1"/>
</dbReference>
<dbReference type="Pfam" id="PF00909">
    <property type="entry name" value="Ammonium_transp"/>
    <property type="match status" value="4"/>
</dbReference>
<feature type="transmembrane region" description="Helical" evidence="6">
    <location>
        <begin position="334"/>
        <end position="352"/>
    </location>
</feature>
<evidence type="ECO:0000256" key="4">
    <source>
        <dbReference type="ARBA" id="ARBA00022989"/>
    </source>
</evidence>
<comment type="subcellular location">
    <subcellularLocation>
        <location evidence="1">Membrane</location>
        <topology evidence="1">Multi-pass membrane protein</topology>
    </subcellularLocation>
</comment>
<feature type="transmembrane region" description="Helical" evidence="6">
    <location>
        <begin position="775"/>
        <end position="795"/>
    </location>
</feature>
<dbReference type="AlphaFoldDB" id="A0A553P3C1"/>
<keyword evidence="5 6" id="KW-0472">Membrane</keyword>
<evidence type="ECO:0000256" key="1">
    <source>
        <dbReference type="ARBA" id="ARBA00004141"/>
    </source>
</evidence>
<feature type="transmembrane region" description="Helical" evidence="6">
    <location>
        <begin position="872"/>
        <end position="891"/>
    </location>
</feature>
<gene>
    <name evidence="8" type="ORF">TCAL_00205</name>
</gene>
<feature type="domain" description="Ammonium transporter AmtB-like" evidence="7">
    <location>
        <begin position="22"/>
        <end position="106"/>
    </location>
</feature>
<evidence type="ECO:0000256" key="2">
    <source>
        <dbReference type="ARBA" id="ARBA00011036"/>
    </source>
</evidence>
<dbReference type="GO" id="GO:0008519">
    <property type="term" value="F:ammonium channel activity"/>
    <property type="evidence" value="ECO:0007669"/>
    <property type="project" value="InterPro"/>
</dbReference>
<evidence type="ECO:0000313" key="9">
    <source>
        <dbReference type="Proteomes" id="UP000318571"/>
    </source>
</evidence>
<name>A0A553P3C1_TIGCA</name>
<dbReference type="GO" id="GO:0097272">
    <property type="term" value="P:ammonium homeostasis"/>
    <property type="evidence" value="ECO:0007669"/>
    <property type="project" value="TreeGrafter"/>
</dbReference>
<dbReference type="GO" id="GO:0005886">
    <property type="term" value="C:plasma membrane"/>
    <property type="evidence" value="ECO:0007669"/>
    <property type="project" value="InterPro"/>
</dbReference>
<feature type="transmembrane region" description="Helical" evidence="6">
    <location>
        <begin position="583"/>
        <end position="604"/>
    </location>
</feature>
<feature type="transmembrane region" description="Helical" evidence="6">
    <location>
        <begin position="552"/>
        <end position="571"/>
    </location>
</feature>
<evidence type="ECO:0000313" key="8">
    <source>
        <dbReference type="EMBL" id="TRY72140.1"/>
    </source>
</evidence>
<feature type="transmembrane region" description="Helical" evidence="6">
    <location>
        <begin position="153"/>
        <end position="172"/>
    </location>
</feature>
<dbReference type="Gene3D" id="1.10.3430.10">
    <property type="entry name" value="Ammonium transporter AmtB like domains"/>
    <property type="match status" value="2"/>
</dbReference>
<dbReference type="Proteomes" id="UP000318571">
    <property type="component" value="Chromosome 7"/>
</dbReference>
<sequence>MAHHYWRRAGHVPVMIVLQIIFIILFAIFVIYNPKNAQYGKHTNANGREIMKDYPLFQDVHVMIFVGFGFLMTFLKKYGLSAVSLNMMCAVISLQWATLVIGFFHMHYDADVLIEDGEEIQLVDGINTTVTKYRHEYIEYPHGYIYLDLKESMLFSDFAAAAVLISFGAVIGTTSPLQLIVMTLIEIVLFVVNEVIGRQYLGAIDAGDSIFVHTFGAYFGLAVSRMLYSKHAVQNNKQGSAYTSDLFSMVGTIFLWMFWPSFNGAAALYGEAQHRAILNTYFSLCASVTSAFAFSALLNEHNKFVMEHIQNATLAGGVAIGAVADLFIQPYGALVVGSVAGFVSVLGFEYLTPFLERKFKIHDTCGVHNLHGMPGIIGTLLSILLAGIATTDVYGRGLTEVYPALAVQEDHGHVTVPINQTMQALNQLWAGLITIAFAITGGIVTGFILNLIGRWQAMDDMNRPGSTVVKLALNVGNAFTQQLGIREALPRDAYFDDNLFFEVHNDEKTMIVTQHDGHKAEYNHTHQAKRMHSIDMNMYSNPGSRRVSLAPMFQDVHVMIFVGFGFLMTFLKKYGLSAVSLNMMCAVISLQWATLVIGFFHMHYDADVLIEDGEEIQLVDGINTTVTKYRHEYIEYPHGYIYLDLKESMLFSDFAAAAVLISFGAVIGTTSPLQLIVMTLIEIVLFVVNEVIGRQYLGAIDAGDSIFVHTFGAYFGLAVSRMLYSKHAVQNNKQGSAYTSDLFSMVGTIFLWMFWPSFNGAAALYGEAQHRAILNTYFSLCASVTSAFAFSALLNEHNKFVMEHIQNATLAGGVAIGAVADLFIQPYGALVVGSVAGFVSVLGFEYLTPFLERKFKIHDTCGVHNLHGMPGIIGTLLSILLAGIATTDVYGRGLTEVYPALAVQEDHGHVTVPINQTMQALNQLWAGLITIAFAITGGIVTGFILNLIGRWQAMDDMNRPGSTVVKLALNVGNAFTQQLGIREALPRDAYFDDNLFFEVHNDEKTLIVTQHDGHRAEYNHGHQGARMHSIDMGGSR</sequence>